<evidence type="ECO:0000259" key="11">
    <source>
        <dbReference type="Pfam" id="PF01467"/>
    </source>
</evidence>
<evidence type="ECO:0000256" key="8">
    <source>
        <dbReference type="ARBA" id="ARBA00022842"/>
    </source>
</evidence>
<dbReference type="GO" id="GO:0005524">
    <property type="term" value="F:ATP binding"/>
    <property type="evidence" value="ECO:0007669"/>
    <property type="project" value="UniProtKB-KW"/>
</dbReference>
<dbReference type="InterPro" id="IPR001980">
    <property type="entry name" value="PPAT"/>
</dbReference>
<keyword evidence="7" id="KW-0067">ATP-binding</keyword>
<dbReference type="HAMAP" id="MF_00151">
    <property type="entry name" value="PPAT_bact"/>
    <property type="match status" value="1"/>
</dbReference>
<dbReference type="CDD" id="cd02163">
    <property type="entry name" value="PPAT"/>
    <property type="match status" value="1"/>
</dbReference>
<sequence length="166" mass="18375">MKKLKAVYPGSFDPVTLGHIDLISRSCGVFDEVIVAVADNPRKKALFTKEERVGFIQEATKEMSNVSIKIFETLLVKFASNVGAKVIIKGLRAVSDFDYELQMSFINRRLADDLETMFMMPSEEYSFVSSTIIKEIAALNGDISSMVPKPVEEALFARLASLNDGA</sequence>
<reference evidence="12" key="1">
    <citation type="submission" date="2018-06" db="EMBL/GenBank/DDBJ databases">
        <authorList>
            <person name="Zhirakovskaya E."/>
        </authorList>
    </citation>
    <scope>NUCLEOTIDE SEQUENCE</scope>
</reference>
<name>A0A3B1B8Z4_9ZZZZ</name>
<dbReference type="AlphaFoldDB" id="A0A3B1B8Z4"/>
<dbReference type="PANTHER" id="PTHR21342">
    <property type="entry name" value="PHOSPHOPANTETHEINE ADENYLYLTRANSFERASE"/>
    <property type="match status" value="1"/>
</dbReference>
<dbReference type="InterPro" id="IPR014729">
    <property type="entry name" value="Rossmann-like_a/b/a_fold"/>
</dbReference>
<evidence type="ECO:0000256" key="4">
    <source>
        <dbReference type="ARBA" id="ARBA00022679"/>
    </source>
</evidence>
<proteinExistence type="inferred from homology"/>
<dbReference type="PRINTS" id="PR01020">
    <property type="entry name" value="LPSBIOSNTHSS"/>
</dbReference>
<dbReference type="GO" id="GO:0004595">
    <property type="term" value="F:pantetheine-phosphate adenylyltransferase activity"/>
    <property type="evidence" value="ECO:0007669"/>
    <property type="project" value="UniProtKB-EC"/>
</dbReference>
<evidence type="ECO:0000256" key="9">
    <source>
        <dbReference type="ARBA" id="ARBA00022993"/>
    </source>
</evidence>
<keyword evidence="8" id="KW-0460">Magnesium</keyword>
<keyword evidence="5 12" id="KW-0548">Nucleotidyltransferase</keyword>
<dbReference type="EMBL" id="UOGA01000002">
    <property type="protein sequence ID" value="VAX14709.1"/>
    <property type="molecule type" value="Genomic_DNA"/>
</dbReference>
<evidence type="ECO:0000256" key="3">
    <source>
        <dbReference type="ARBA" id="ARBA00022490"/>
    </source>
</evidence>
<keyword evidence="3" id="KW-0963">Cytoplasm</keyword>
<evidence type="ECO:0000313" key="12">
    <source>
        <dbReference type="EMBL" id="VAX14709.1"/>
    </source>
</evidence>
<accession>A0A3B1B8Z4</accession>
<evidence type="ECO:0000256" key="10">
    <source>
        <dbReference type="ARBA" id="ARBA00029346"/>
    </source>
</evidence>
<keyword evidence="6" id="KW-0547">Nucleotide-binding</keyword>
<dbReference type="NCBIfam" id="TIGR01510">
    <property type="entry name" value="coaD_prev_kdtB"/>
    <property type="match status" value="1"/>
</dbReference>
<dbReference type="GO" id="GO:0015937">
    <property type="term" value="P:coenzyme A biosynthetic process"/>
    <property type="evidence" value="ECO:0007669"/>
    <property type="project" value="UniProtKB-KW"/>
</dbReference>
<evidence type="ECO:0000256" key="1">
    <source>
        <dbReference type="ARBA" id="ARBA00012392"/>
    </source>
</evidence>
<keyword evidence="4 12" id="KW-0808">Transferase</keyword>
<evidence type="ECO:0000256" key="6">
    <source>
        <dbReference type="ARBA" id="ARBA00022741"/>
    </source>
</evidence>
<protein>
    <recommendedName>
        <fullName evidence="2">Phosphopantetheine adenylyltransferase</fullName>
        <ecNumber evidence="1">2.7.7.3</ecNumber>
    </recommendedName>
</protein>
<dbReference type="PANTHER" id="PTHR21342:SF1">
    <property type="entry name" value="PHOSPHOPANTETHEINE ADENYLYLTRANSFERASE"/>
    <property type="match status" value="1"/>
</dbReference>
<comment type="catalytic activity">
    <reaction evidence="10">
        <text>(R)-4'-phosphopantetheine + ATP + H(+) = 3'-dephospho-CoA + diphosphate</text>
        <dbReference type="Rhea" id="RHEA:19801"/>
        <dbReference type="ChEBI" id="CHEBI:15378"/>
        <dbReference type="ChEBI" id="CHEBI:30616"/>
        <dbReference type="ChEBI" id="CHEBI:33019"/>
        <dbReference type="ChEBI" id="CHEBI:57328"/>
        <dbReference type="ChEBI" id="CHEBI:61723"/>
        <dbReference type="EC" id="2.7.7.3"/>
    </reaction>
</comment>
<dbReference type="EC" id="2.7.7.3" evidence="1"/>
<keyword evidence="9" id="KW-0173">Coenzyme A biosynthesis</keyword>
<feature type="domain" description="Cytidyltransferase-like" evidence="11">
    <location>
        <begin position="7"/>
        <end position="135"/>
    </location>
</feature>
<dbReference type="InterPro" id="IPR004821">
    <property type="entry name" value="Cyt_trans-like"/>
</dbReference>
<gene>
    <name evidence="12" type="ORF">MNBD_NITROSPINAE04-352</name>
</gene>
<dbReference type="NCBIfam" id="TIGR00125">
    <property type="entry name" value="cyt_tran_rel"/>
    <property type="match status" value="1"/>
</dbReference>
<evidence type="ECO:0000256" key="7">
    <source>
        <dbReference type="ARBA" id="ARBA00022840"/>
    </source>
</evidence>
<evidence type="ECO:0000256" key="5">
    <source>
        <dbReference type="ARBA" id="ARBA00022695"/>
    </source>
</evidence>
<dbReference type="Pfam" id="PF01467">
    <property type="entry name" value="CTP_transf_like"/>
    <property type="match status" value="1"/>
</dbReference>
<dbReference type="Gene3D" id="3.40.50.620">
    <property type="entry name" value="HUPs"/>
    <property type="match status" value="1"/>
</dbReference>
<dbReference type="SUPFAM" id="SSF52374">
    <property type="entry name" value="Nucleotidylyl transferase"/>
    <property type="match status" value="1"/>
</dbReference>
<evidence type="ECO:0000256" key="2">
    <source>
        <dbReference type="ARBA" id="ARBA00013868"/>
    </source>
</evidence>
<organism evidence="12">
    <name type="scientific">hydrothermal vent metagenome</name>
    <dbReference type="NCBI Taxonomy" id="652676"/>
    <lineage>
        <taxon>unclassified sequences</taxon>
        <taxon>metagenomes</taxon>
        <taxon>ecological metagenomes</taxon>
    </lineage>
</organism>